<evidence type="ECO:0000313" key="10">
    <source>
        <dbReference type="EMBL" id="QBE89944.1"/>
    </source>
</evidence>
<reference evidence="10" key="1">
    <citation type="submission" date="2018-10" db="EMBL/GenBank/DDBJ databases">
        <authorList>
            <person name="Suleman S."/>
            <person name="Ma J."/>
            <person name="Zhu X.Q."/>
        </authorList>
    </citation>
    <scope>NUCLEOTIDE SEQUENCE</scope>
    <source>
        <strain evidence="10">Pakistan</strain>
    </source>
</reference>
<protein>
    <recommendedName>
        <fullName evidence="2">NADH:ubiquinone reductase (H(+)-translocating)</fullName>
        <ecNumber evidence="2">7.1.1.2</ecNumber>
    </recommendedName>
    <alternativeName>
        <fullName evidence="6">NADH dehydrogenase subunit 5</fullName>
    </alternativeName>
</protein>
<feature type="transmembrane region" description="Helical" evidence="8">
    <location>
        <begin position="199"/>
        <end position="217"/>
    </location>
</feature>
<feature type="transmembrane region" description="Helical" evidence="8">
    <location>
        <begin position="53"/>
        <end position="73"/>
    </location>
</feature>
<feature type="transmembrane region" description="Helical" evidence="8">
    <location>
        <begin position="7"/>
        <end position="33"/>
    </location>
</feature>
<evidence type="ECO:0000256" key="3">
    <source>
        <dbReference type="ARBA" id="ARBA00022692"/>
    </source>
</evidence>
<reference evidence="10" key="2">
    <citation type="journal article" date="2019" name="Parasitol. Res.">
        <title>Mitochondrial and nuclear ribosomal DNA dataset suggests that Hepatiarius sudarikovi Feizullaev, 1961 is a member of the genus Opisthorchis Blanchard, 1895 (Digenea: Opisthorchiidae).</title>
        <authorList>
            <person name="Suleman"/>
            <person name="Ma J."/>
            <person name="Khan M.S."/>
            <person name="Sun M.M."/>
            <person name="Muhammad N."/>
            <person name="He J.J."/>
            <person name="Zhu X.Q."/>
        </authorList>
    </citation>
    <scope>NUCLEOTIDE SEQUENCE</scope>
    <source>
        <strain evidence="10">Pakistan</strain>
    </source>
</reference>
<feature type="transmembrane region" description="Helical" evidence="8">
    <location>
        <begin position="324"/>
        <end position="345"/>
    </location>
</feature>
<feature type="transmembrane region" description="Helical" evidence="8">
    <location>
        <begin position="135"/>
        <end position="154"/>
    </location>
</feature>
<evidence type="ECO:0000259" key="9">
    <source>
        <dbReference type="Pfam" id="PF00361"/>
    </source>
</evidence>
<organism evidence="10">
    <name type="scientific">Opisthorchis sudarikovi</name>
    <dbReference type="NCBI Taxonomy" id="2518659"/>
    <lineage>
        <taxon>Eukaryota</taxon>
        <taxon>Metazoa</taxon>
        <taxon>Spiralia</taxon>
        <taxon>Lophotrochozoa</taxon>
        <taxon>Platyhelminthes</taxon>
        <taxon>Trematoda</taxon>
        <taxon>Digenea</taxon>
        <taxon>Opisthorchiida</taxon>
        <taxon>Opisthorchiata</taxon>
        <taxon>Opisthorchiidae</taxon>
        <taxon>Opisthorchis</taxon>
    </lineage>
</organism>
<dbReference type="PANTHER" id="PTHR42829">
    <property type="entry name" value="NADH-UBIQUINONE OXIDOREDUCTASE CHAIN 5"/>
    <property type="match status" value="1"/>
</dbReference>
<accession>A0A411LCA0</accession>
<keyword evidence="4 8" id="KW-1133">Transmembrane helix</keyword>
<feature type="transmembrane region" description="Helical" evidence="8">
    <location>
        <begin position="470"/>
        <end position="490"/>
    </location>
</feature>
<dbReference type="PRINTS" id="PR01434">
    <property type="entry name" value="NADHDHGNASE5"/>
</dbReference>
<evidence type="ECO:0000256" key="1">
    <source>
        <dbReference type="ARBA" id="ARBA00004141"/>
    </source>
</evidence>
<sequence>MVIGVLIVAFVVSCFMGIVWFWGDVVYVAWNWSVSIAGAMFRDYSFDFLFGEVSWGFMYMLFLCGSVSLWYCLHYYSCGKGDLWGLHYLMVGFLEIMLLLVLTNSMMLSLIFWEFLGFVSFVLVLYYANMRSMRASLIVLVASRLGDVSLFFLVGHFQSWAGVCDFVAVLFFLLVGLTKSATYPFISWLVEAMRAPTPVSCLVHSSTLVTAGVWFFFRYSGSGGLSEDALFFIFAVSFVTIFISGLAALFFSDLKEIVALSTCNNVAWCLVFFVLGEQSMALLQLVTHGICKCCLFITLGDLMCSSGGSQSAVGVYLPRYSGSFLAFLGALVVVSLCGVPFLGVYFSKHGLFAEVCYLGKISSCLLLVLGFVLSYAYSFRLVFLLLKGLGGLSFGYFKGFILVCLVGFLGTLVNWWGVSGFSVSIELGVFNSVILLLVMLLGLFCGYVGYSLDLKSSLFNLASLMMSHGVVKWLYSFYLWFSGPSLLSLFRWECWLGGLLIDRRWSSGLRFPLFSFNIVFLGVGLLLFWYLLGS</sequence>
<dbReference type="GO" id="GO:0008137">
    <property type="term" value="F:NADH dehydrogenase (ubiquinone) activity"/>
    <property type="evidence" value="ECO:0007669"/>
    <property type="project" value="UniProtKB-EC"/>
</dbReference>
<dbReference type="Pfam" id="PF00361">
    <property type="entry name" value="Proton_antipo_M"/>
    <property type="match status" value="1"/>
</dbReference>
<evidence type="ECO:0000256" key="7">
    <source>
        <dbReference type="ARBA" id="ARBA00049551"/>
    </source>
</evidence>
<dbReference type="AlphaFoldDB" id="A0A411LCA0"/>
<comment type="catalytic activity">
    <reaction evidence="7">
        <text>a ubiquinone + NADH + 5 H(+)(in) = a ubiquinol + NAD(+) + 4 H(+)(out)</text>
        <dbReference type="Rhea" id="RHEA:29091"/>
        <dbReference type="Rhea" id="RHEA-COMP:9565"/>
        <dbReference type="Rhea" id="RHEA-COMP:9566"/>
        <dbReference type="ChEBI" id="CHEBI:15378"/>
        <dbReference type="ChEBI" id="CHEBI:16389"/>
        <dbReference type="ChEBI" id="CHEBI:17976"/>
        <dbReference type="ChEBI" id="CHEBI:57540"/>
        <dbReference type="ChEBI" id="CHEBI:57945"/>
        <dbReference type="EC" id="7.1.1.2"/>
    </reaction>
</comment>
<gene>
    <name evidence="10" type="primary">ND5</name>
</gene>
<keyword evidence="5 8" id="KW-0472">Membrane</keyword>
<evidence type="ECO:0000256" key="4">
    <source>
        <dbReference type="ARBA" id="ARBA00022989"/>
    </source>
</evidence>
<feature type="transmembrane region" description="Helical" evidence="8">
    <location>
        <begin position="257"/>
        <end position="275"/>
    </location>
</feature>
<name>A0A411LCA0_9TREM</name>
<dbReference type="InterPro" id="IPR003945">
    <property type="entry name" value="NU5C-like"/>
</dbReference>
<feature type="transmembrane region" description="Helical" evidence="8">
    <location>
        <begin position="160"/>
        <end position="178"/>
    </location>
</feature>
<feature type="transmembrane region" description="Helical" evidence="8">
    <location>
        <begin position="511"/>
        <end position="532"/>
    </location>
</feature>
<evidence type="ECO:0000256" key="2">
    <source>
        <dbReference type="ARBA" id="ARBA00012944"/>
    </source>
</evidence>
<comment type="subcellular location">
    <subcellularLocation>
        <location evidence="1">Membrane</location>
        <topology evidence="1">Multi-pass membrane protein</topology>
    </subcellularLocation>
</comment>
<keyword evidence="10" id="KW-0496">Mitochondrion</keyword>
<dbReference type="GO" id="GO:0003954">
    <property type="term" value="F:NADH dehydrogenase activity"/>
    <property type="evidence" value="ECO:0007669"/>
    <property type="project" value="TreeGrafter"/>
</dbReference>
<feature type="transmembrane region" description="Helical" evidence="8">
    <location>
        <begin position="229"/>
        <end position="250"/>
    </location>
</feature>
<dbReference type="EC" id="7.1.1.2" evidence="2"/>
<dbReference type="GO" id="GO:0015990">
    <property type="term" value="P:electron transport coupled proton transport"/>
    <property type="evidence" value="ECO:0007669"/>
    <property type="project" value="TreeGrafter"/>
</dbReference>
<evidence type="ECO:0000256" key="6">
    <source>
        <dbReference type="ARBA" id="ARBA00031027"/>
    </source>
</evidence>
<feature type="domain" description="NADH:quinone oxidoreductase/Mrp antiporter transmembrane" evidence="9">
    <location>
        <begin position="104"/>
        <end position="372"/>
    </location>
</feature>
<dbReference type="PANTHER" id="PTHR42829:SF2">
    <property type="entry name" value="NADH-UBIQUINONE OXIDOREDUCTASE CHAIN 5"/>
    <property type="match status" value="1"/>
</dbReference>
<evidence type="ECO:0000256" key="5">
    <source>
        <dbReference type="ARBA" id="ARBA00023136"/>
    </source>
</evidence>
<feature type="transmembrane region" description="Helical" evidence="8">
    <location>
        <begin position="110"/>
        <end position="128"/>
    </location>
</feature>
<geneLocation type="mitochondrion" evidence="10"/>
<dbReference type="InterPro" id="IPR001750">
    <property type="entry name" value="ND/Mrp_TM"/>
</dbReference>
<dbReference type="GO" id="GO:0016020">
    <property type="term" value="C:membrane"/>
    <property type="evidence" value="ECO:0007669"/>
    <property type="project" value="UniProtKB-SubCell"/>
</dbReference>
<proteinExistence type="predicted"/>
<feature type="transmembrane region" description="Helical" evidence="8">
    <location>
        <begin position="357"/>
        <end position="377"/>
    </location>
</feature>
<feature type="transmembrane region" description="Helical" evidence="8">
    <location>
        <begin position="85"/>
        <end position="104"/>
    </location>
</feature>
<keyword evidence="3 8" id="KW-0812">Transmembrane</keyword>
<dbReference type="GO" id="GO:0042773">
    <property type="term" value="P:ATP synthesis coupled electron transport"/>
    <property type="evidence" value="ECO:0007669"/>
    <property type="project" value="InterPro"/>
</dbReference>
<feature type="transmembrane region" description="Helical" evidence="8">
    <location>
        <begin position="429"/>
        <end position="450"/>
    </location>
</feature>
<feature type="transmembrane region" description="Helical" evidence="8">
    <location>
        <begin position="397"/>
        <end position="417"/>
    </location>
</feature>
<evidence type="ECO:0000256" key="8">
    <source>
        <dbReference type="SAM" id="Phobius"/>
    </source>
</evidence>
<dbReference type="EMBL" id="MK033132">
    <property type="protein sequence ID" value="QBE89944.1"/>
    <property type="molecule type" value="Genomic_DNA"/>
</dbReference>